<gene>
    <name evidence="2" type="ORF">CKJ66_27935</name>
</gene>
<proteinExistence type="predicted"/>
<reference evidence="2 3" key="1">
    <citation type="submission" date="2017-08" db="EMBL/GenBank/DDBJ databases">
        <title>Phylogenetic analysis of Mycobacterium avium complex whole genomes.</title>
        <authorList>
            <person name="Caverly L.J."/>
            <person name="Spilker T."/>
            <person name="Lipuma J."/>
        </authorList>
    </citation>
    <scope>NUCLEOTIDE SEQUENCE [LARGE SCALE GENOMIC DNA]</scope>
    <source>
        <strain evidence="2 3">FLAC0165</strain>
    </source>
</reference>
<accession>A0A2A2ZB29</accession>
<evidence type="ECO:0000313" key="2">
    <source>
        <dbReference type="EMBL" id="PBA23555.1"/>
    </source>
</evidence>
<protein>
    <submittedName>
        <fullName evidence="2">Uncharacterized protein</fullName>
    </submittedName>
</protein>
<sequence length="631" mass="69356">MSNYAITHDGKTWQLRDDPDGEIADLLNWIIDEKCENGGAGPLLALSRQQIVTRLGKGMPADFPEHDVVTGDPEQGGVRGWWETTVQNYLAGVRTATAAPADEVDDEPAGHHAPGRADAWPLRSRQWDDVEYSGADDRVLIVTTFGIVNPAGAVVKPPLGEPGNLLKLAVKYPWASGEGEADPQIWITGQALRELDFPVPAAGSPAKLEDIVGDFFGCEVTYQKSGFFTCAFPTPDPTNWPDRKVDVVLMPYTHSEPSKSRPDDRGVLGIVGTPTILPADEAEAAHLLGDRIAWLYGLEGALPGPRWSRVGGKIARVRMGKARPTIKNDPGAKLVPCPLPSRLSKSGNLPYAWWTKDSWNRKHRANGPGVDVEVDQQAAYLPSAEGVYLGWGTPEFVTPDPAWFDQQRPPFLVAQITVPPANKCDGISPKLPVPHPGMSWTKEATFPATTIDIQQLLAPVENGGAGLTVAEIDFHVAYVWPEQHQWLKQFAILLRTKLAEARAANRLDYQQMCQALYKSVFGRCAAVGDSAWSYPYLQLQQPAWFGAIEGLTRWRAMRYACRIARDFNLYPTECMVDAWFYRVPEEFDPHSLEDPLDAKSGLRKNGSYRLKALPPAAETPDGPLDAEADDS</sequence>
<dbReference type="AlphaFoldDB" id="A0A2A2ZB29"/>
<feature type="region of interest" description="Disordered" evidence="1">
    <location>
        <begin position="611"/>
        <end position="631"/>
    </location>
</feature>
<name>A0A2A2ZB29_MYCAV</name>
<dbReference type="Proteomes" id="UP000217768">
    <property type="component" value="Unassembled WGS sequence"/>
</dbReference>
<evidence type="ECO:0000256" key="1">
    <source>
        <dbReference type="SAM" id="MobiDB-lite"/>
    </source>
</evidence>
<dbReference type="EMBL" id="NSFD01000062">
    <property type="protein sequence ID" value="PBA23555.1"/>
    <property type="molecule type" value="Genomic_DNA"/>
</dbReference>
<evidence type="ECO:0000313" key="3">
    <source>
        <dbReference type="Proteomes" id="UP000217768"/>
    </source>
</evidence>
<dbReference type="RefSeq" id="WP_033721394.1">
    <property type="nucleotide sequence ID" value="NZ_JAEKMM010000171.1"/>
</dbReference>
<comment type="caution">
    <text evidence="2">The sequence shown here is derived from an EMBL/GenBank/DDBJ whole genome shotgun (WGS) entry which is preliminary data.</text>
</comment>
<organism evidence="2 3">
    <name type="scientific">Mycobacterium avium</name>
    <dbReference type="NCBI Taxonomy" id="1764"/>
    <lineage>
        <taxon>Bacteria</taxon>
        <taxon>Bacillati</taxon>
        <taxon>Actinomycetota</taxon>
        <taxon>Actinomycetes</taxon>
        <taxon>Mycobacteriales</taxon>
        <taxon>Mycobacteriaceae</taxon>
        <taxon>Mycobacterium</taxon>
        <taxon>Mycobacterium avium complex (MAC)</taxon>
    </lineage>
</organism>